<feature type="transmembrane region" description="Helical" evidence="6">
    <location>
        <begin position="691"/>
        <end position="712"/>
    </location>
</feature>
<sequence length="941" mass="107682">ADEETAPGPPPKLRTDLAITAFGSRLAVYPVRKSTFAMQGDFDNGAYCEIHEVCTKACREGQNSLVNPPKECTTEKGLKFKLELVACRSPFISDFPYKNDSTEDKAVELTVSDDSGRKRTVQKISHFHMQGNQHNAYFLPCNTRYVVEGRYYFQVWKLPTDYDDSYCELLLMKSLPLDDFTSFFPDDDDVEPMKVCAHGKTIYTDNLAIELTDEALLSREHTKICLNSIPIIYSLYHVITDIHYRRALLQYVLRFINSYPDPENPAHNVISRILDFRKNEDYVGYDHFLKNLIEFNGPNPTWHPKAPYSEGTNPIQPLLVSGKTYSNHISVAKNLVDYCARMAKSKRDIAFLWFAIDCLPEMCESHPELAVDVMRGAAFVPVNDTLRRSFVDQALVRPSFVDQALVRSSFVDQALIRPSPAITRAWDLIRSSFSWRSTSSKIPVSKYAQPVFQVQVLPTAMNLFSSSNVPENDGFTMDVFVVPFKLLWKIQLAKGEIPKVEAKPTFWRSLYVMLLWKTKPNALQHIQTHKFKQEFFDNPAIAGLLEYKWNTFANYYWKTRLFFQCIYYLLVLAVTLLQIYDPSNKGTGVFGAIVAYASVFLWLEFIECMKSPPEYLRSPYNYVDLVVYLLPLAASVVQLWESDTIYGVANERLFSFSILVIYLHILFELRAIQSVCTIVTIILSITRKIRVFFIIFAASIFAFTHAFLHLLWAGSIESRQQLLNEQNNDTSSLVYPQNFGKALSATYFFMGGRYDPIASMFTSGDGAFHMMMVIYFFFTVILMLNVLIALINAAYTAADESWRPVWLENRLYYVANAENMTFQIPGFRGTHDWFPSEIYYTATAKTVKEFNDKYFKNVATAASIDSATATIVGGATDVKESEFVSMVDKMASTTIATNATTGRTEEIEHRLETMQQEVQTNFKEMQDHLKMVADLLRQQRK</sequence>
<proteinExistence type="predicted"/>
<feature type="transmembrane region" description="Helical" evidence="6">
    <location>
        <begin position="660"/>
        <end position="684"/>
    </location>
</feature>
<reference evidence="8" key="1">
    <citation type="journal article" date="2020" name="Fungal Divers.">
        <title>Resolving the Mortierellaceae phylogeny through synthesis of multi-gene phylogenetics and phylogenomics.</title>
        <authorList>
            <person name="Vandepol N."/>
            <person name="Liber J."/>
            <person name="Desiro A."/>
            <person name="Na H."/>
            <person name="Kennedy M."/>
            <person name="Barry K."/>
            <person name="Grigoriev I.V."/>
            <person name="Miller A.N."/>
            <person name="O'Donnell K."/>
            <person name="Stajich J.E."/>
            <person name="Bonito G."/>
        </authorList>
    </citation>
    <scope>NUCLEOTIDE SEQUENCE</scope>
    <source>
        <strain evidence="8">REB-010B</strain>
    </source>
</reference>
<dbReference type="AlphaFoldDB" id="A0A9P6RUT0"/>
<evidence type="ECO:0000256" key="1">
    <source>
        <dbReference type="ARBA" id="ARBA00004141"/>
    </source>
</evidence>
<evidence type="ECO:0000313" key="8">
    <source>
        <dbReference type="EMBL" id="KAG0327967.1"/>
    </source>
</evidence>
<protein>
    <recommendedName>
        <fullName evidence="7">Ion transport domain-containing protein</fullName>
    </recommendedName>
</protein>
<evidence type="ECO:0000256" key="6">
    <source>
        <dbReference type="SAM" id="Phobius"/>
    </source>
</evidence>
<dbReference type="InterPro" id="IPR024862">
    <property type="entry name" value="TRPV"/>
</dbReference>
<gene>
    <name evidence="8" type="ORF">BGZ99_006466</name>
</gene>
<accession>A0A9P6RUT0</accession>
<keyword evidence="3" id="KW-0677">Repeat</keyword>
<dbReference type="EMBL" id="JAAAIP010000044">
    <property type="protein sequence ID" value="KAG0327967.1"/>
    <property type="molecule type" value="Genomic_DNA"/>
</dbReference>
<name>A0A9P6RUT0_9FUNG</name>
<dbReference type="PANTHER" id="PTHR10582:SF2">
    <property type="entry name" value="INACTIVE"/>
    <property type="match status" value="1"/>
</dbReference>
<keyword evidence="5 6" id="KW-0472">Membrane</keyword>
<dbReference type="GO" id="GO:0005886">
    <property type="term" value="C:plasma membrane"/>
    <property type="evidence" value="ECO:0007669"/>
    <property type="project" value="TreeGrafter"/>
</dbReference>
<dbReference type="Proteomes" id="UP000738325">
    <property type="component" value="Unassembled WGS sequence"/>
</dbReference>
<evidence type="ECO:0000256" key="3">
    <source>
        <dbReference type="ARBA" id="ARBA00022737"/>
    </source>
</evidence>
<feature type="non-terminal residue" evidence="8">
    <location>
        <position position="1"/>
    </location>
</feature>
<dbReference type="PANTHER" id="PTHR10582">
    <property type="entry name" value="TRANSIENT RECEPTOR POTENTIAL ION CHANNEL PROTEIN"/>
    <property type="match status" value="1"/>
</dbReference>
<keyword evidence="9" id="KW-1185">Reference proteome</keyword>
<feature type="domain" description="Ion transport" evidence="7">
    <location>
        <begin position="557"/>
        <end position="800"/>
    </location>
</feature>
<evidence type="ECO:0000259" key="7">
    <source>
        <dbReference type="Pfam" id="PF00520"/>
    </source>
</evidence>
<dbReference type="InterPro" id="IPR005821">
    <property type="entry name" value="Ion_trans_dom"/>
</dbReference>
<keyword evidence="4 6" id="KW-1133">Transmembrane helix</keyword>
<dbReference type="Pfam" id="PF00520">
    <property type="entry name" value="Ion_trans"/>
    <property type="match status" value="1"/>
</dbReference>
<feature type="transmembrane region" description="Helical" evidence="6">
    <location>
        <begin position="586"/>
        <end position="608"/>
    </location>
</feature>
<keyword evidence="2 6" id="KW-0812">Transmembrane</keyword>
<evidence type="ECO:0000256" key="4">
    <source>
        <dbReference type="ARBA" id="ARBA00022989"/>
    </source>
</evidence>
<organism evidence="8 9">
    <name type="scientific">Dissophora globulifera</name>
    <dbReference type="NCBI Taxonomy" id="979702"/>
    <lineage>
        <taxon>Eukaryota</taxon>
        <taxon>Fungi</taxon>
        <taxon>Fungi incertae sedis</taxon>
        <taxon>Mucoromycota</taxon>
        <taxon>Mortierellomycotina</taxon>
        <taxon>Mortierellomycetes</taxon>
        <taxon>Mortierellales</taxon>
        <taxon>Mortierellaceae</taxon>
        <taxon>Dissophora</taxon>
    </lineage>
</organism>
<dbReference type="GO" id="GO:0005216">
    <property type="term" value="F:monoatomic ion channel activity"/>
    <property type="evidence" value="ECO:0007669"/>
    <property type="project" value="InterPro"/>
</dbReference>
<dbReference type="GO" id="GO:0098703">
    <property type="term" value="P:calcium ion import across plasma membrane"/>
    <property type="evidence" value="ECO:0007669"/>
    <property type="project" value="TreeGrafter"/>
</dbReference>
<dbReference type="OrthoDB" id="2352140at2759"/>
<feature type="transmembrane region" description="Helical" evidence="6">
    <location>
        <begin position="561"/>
        <end position="580"/>
    </location>
</feature>
<comment type="subcellular location">
    <subcellularLocation>
        <location evidence="1">Membrane</location>
        <topology evidence="1">Multi-pass membrane protein</topology>
    </subcellularLocation>
</comment>
<comment type="caution">
    <text evidence="8">The sequence shown here is derived from an EMBL/GenBank/DDBJ whole genome shotgun (WGS) entry which is preliminary data.</text>
</comment>
<evidence type="ECO:0000313" key="9">
    <source>
        <dbReference type="Proteomes" id="UP000738325"/>
    </source>
</evidence>
<evidence type="ECO:0000256" key="5">
    <source>
        <dbReference type="ARBA" id="ARBA00023136"/>
    </source>
</evidence>
<evidence type="ECO:0000256" key="2">
    <source>
        <dbReference type="ARBA" id="ARBA00022692"/>
    </source>
</evidence>
<feature type="transmembrane region" description="Helical" evidence="6">
    <location>
        <begin position="772"/>
        <end position="795"/>
    </location>
</feature>